<proteinExistence type="predicted"/>
<name>A0A9W9WCN5_9EURO</name>
<dbReference type="PANTHER" id="PTHR47188">
    <property type="entry name" value="PROTEIN TAR1"/>
    <property type="match status" value="1"/>
</dbReference>
<dbReference type="Proteomes" id="UP001147760">
    <property type="component" value="Unassembled WGS sequence"/>
</dbReference>
<evidence type="ECO:0000313" key="1">
    <source>
        <dbReference type="EMBL" id="KAJ5451772.1"/>
    </source>
</evidence>
<gene>
    <name evidence="1" type="ORF">N7530_013006</name>
</gene>
<dbReference type="EMBL" id="JAPWDO010000015">
    <property type="protein sequence ID" value="KAJ5451772.1"/>
    <property type="molecule type" value="Genomic_DNA"/>
</dbReference>
<reference evidence="1" key="1">
    <citation type="submission" date="2022-12" db="EMBL/GenBank/DDBJ databases">
        <authorList>
            <person name="Petersen C."/>
        </authorList>
    </citation>
    <scope>NUCLEOTIDE SEQUENCE</scope>
    <source>
        <strain evidence="1">IBT 17660</strain>
    </source>
</reference>
<evidence type="ECO:0000313" key="2">
    <source>
        <dbReference type="Proteomes" id="UP001147760"/>
    </source>
</evidence>
<organism evidence="1 2">
    <name type="scientific">Penicillium desertorum</name>
    <dbReference type="NCBI Taxonomy" id="1303715"/>
    <lineage>
        <taxon>Eukaryota</taxon>
        <taxon>Fungi</taxon>
        <taxon>Dikarya</taxon>
        <taxon>Ascomycota</taxon>
        <taxon>Pezizomycotina</taxon>
        <taxon>Eurotiomycetes</taxon>
        <taxon>Eurotiomycetidae</taxon>
        <taxon>Eurotiales</taxon>
        <taxon>Aspergillaceae</taxon>
        <taxon>Penicillium</taxon>
    </lineage>
</organism>
<reference evidence="1" key="2">
    <citation type="journal article" date="2023" name="IMA Fungus">
        <title>Comparative genomic study of the Penicillium genus elucidates a diverse pangenome and 15 lateral gene transfer events.</title>
        <authorList>
            <person name="Petersen C."/>
            <person name="Sorensen T."/>
            <person name="Nielsen M.R."/>
            <person name="Sondergaard T.E."/>
            <person name="Sorensen J.L."/>
            <person name="Fitzpatrick D.A."/>
            <person name="Frisvad J.C."/>
            <person name="Nielsen K.L."/>
        </authorList>
    </citation>
    <scope>NUCLEOTIDE SEQUENCE</scope>
    <source>
        <strain evidence="1">IBT 17660</strain>
    </source>
</reference>
<comment type="caution">
    <text evidence="1">The sequence shown here is derived from an EMBL/GenBank/DDBJ whole genome shotgun (WGS) entry which is preliminary data.</text>
</comment>
<accession>A0A9W9WCN5</accession>
<protein>
    <submittedName>
        <fullName evidence="1">Uncharacterized protein</fullName>
    </submittedName>
</protein>
<dbReference type="InterPro" id="IPR044792">
    <property type="entry name" value="TAR1"/>
</dbReference>
<dbReference type="OrthoDB" id="4453024at2759"/>
<dbReference type="AlphaFoldDB" id="A0A9W9WCN5"/>
<keyword evidence="2" id="KW-1185">Reference proteome</keyword>
<dbReference type="GO" id="GO:0043457">
    <property type="term" value="P:regulation of cellular respiration"/>
    <property type="evidence" value="ECO:0007669"/>
    <property type="project" value="InterPro"/>
</dbReference>
<sequence length="179" mass="20273">MVRLVFRPIPKFDDRFARQNRYEPPPEFPLASPYSGIVHHLSGPNSYALTQIHPKTSGSVDGAPARVPTSVRFHFAHGGVTFRGLLTDRQTDARPARGKYTGTTPAEPRERVWSQALPFQQFHVLFNSLFKVLFIFDHSHLCAIELIPKQLDSSKESHRRGHPIPYGILTLYDVPFQGT</sequence>
<dbReference type="PANTHER" id="PTHR47188:SF1">
    <property type="entry name" value="PROTEIN TAR1"/>
    <property type="match status" value="1"/>
</dbReference>